<dbReference type="PIRSF" id="PIRSF010372">
    <property type="entry name" value="PaiB"/>
    <property type="match status" value="1"/>
</dbReference>
<accession>A0ABT0MFS8</accession>
<evidence type="ECO:0000313" key="1">
    <source>
        <dbReference type="EMBL" id="MCL1633737.1"/>
    </source>
</evidence>
<dbReference type="SUPFAM" id="SSF50475">
    <property type="entry name" value="FMN-binding split barrel"/>
    <property type="match status" value="1"/>
</dbReference>
<reference evidence="1 2" key="1">
    <citation type="submission" date="2022-05" db="EMBL/GenBank/DDBJ databases">
        <title>Luteimonas sp. SX5, whole genome shotgun sequencing project.</title>
        <authorList>
            <person name="Zhao G."/>
            <person name="Shen L."/>
        </authorList>
    </citation>
    <scope>NUCLEOTIDE SEQUENCE [LARGE SCALE GENOMIC DNA]</scope>
    <source>
        <strain evidence="1 2">SX5</strain>
    </source>
</reference>
<sequence>MYLPRAFAETDLARLDALVASDAFVTLITTDAQGETHASHLPVLYRRDGGAVLIEGHWAKPNPQARHEGDALMILHGPHAYVSPGWYPDKEEAARVPTWNYAVAHLRGALQRYDDEAGLADLVSRLSKRFEAQVGSDWEFEPGREDHRSQLRGIVGFRFVPQRIEMKFKLSQNHPEANRRAVIAALSGQADVGANAIASMMKAREA</sequence>
<gene>
    <name evidence="1" type="ORF">M2650_03640</name>
</gene>
<dbReference type="EMBL" id="JAMBEP010000001">
    <property type="protein sequence ID" value="MCL1633737.1"/>
    <property type="molecule type" value="Genomic_DNA"/>
</dbReference>
<evidence type="ECO:0000313" key="2">
    <source>
        <dbReference type="Proteomes" id="UP001431217"/>
    </source>
</evidence>
<proteinExistence type="predicted"/>
<dbReference type="Pfam" id="PF04299">
    <property type="entry name" value="FMN_bind_2"/>
    <property type="match status" value="1"/>
</dbReference>
<dbReference type="Proteomes" id="UP001431217">
    <property type="component" value="Unassembled WGS sequence"/>
</dbReference>
<protein>
    <submittedName>
        <fullName evidence="1">FMN-binding negative transcriptional regulator</fullName>
    </submittedName>
</protein>
<dbReference type="PANTHER" id="PTHR35802:SF1">
    <property type="entry name" value="PROTEASE SYNTHASE AND SPORULATION PROTEIN PAI 2"/>
    <property type="match status" value="1"/>
</dbReference>
<dbReference type="RefSeq" id="WP_249474184.1">
    <property type="nucleotide sequence ID" value="NZ_JAMBEP010000001.1"/>
</dbReference>
<dbReference type="Gene3D" id="2.30.110.10">
    <property type="entry name" value="Electron Transport, Fmn-binding Protein, Chain A"/>
    <property type="match status" value="1"/>
</dbReference>
<dbReference type="InterPro" id="IPR007396">
    <property type="entry name" value="TR_PAI2-type"/>
</dbReference>
<comment type="caution">
    <text evidence="1">The sequence shown here is derived from an EMBL/GenBank/DDBJ whole genome shotgun (WGS) entry which is preliminary data.</text>
</comment>
<dbReference type="InterPro" id="IPR012349">
    <property type="entry name" value="Split_barrel_FMN-bd"/>
</dbReference>
<dbReference type="PANTHER" id="PTHR35802">
    <property type="entry name" value="PROTEASE SYNTHASE AND SPORULATION PROTEIN PAI 2"/>
    <property type="match status" value="1"/>
</dbReference>
<organism evidence="1 2">
    <name type="scientific">Luteimonas galliterrae</name>
    <dbReference type="NCBI Taxonomy" id="2940486"/>
    <lineage>
        <taxon>Bacteria</taxon>
        <taxon>Pseudomonadati</taxon>
        <taxon>Pseudomonadota</taxon>
        <taxon>Gammaproteobacteria</taxon>
        <taxon>Lysobacterales</taxon>
        <taxon>Lysobacteraceae</taxon>
        <taxon>Luteimonas</taxon>
    </lineage>
</organism>
<keyword evidence="2" id="KW-1185">Reference proteome</keyword>
<name>A0ABT0MFS8_9GAMM</name>